<dbReference type="EMBL" id="JOWA01000055">
    <property type="protein sequence ID" value="KEZ45989.1"/>
    <property type="molecule type" value="Genomic_DNA"/>
</dbReference>
<dbReference type="Gene3D" id="2.120.10.70">
    <property type="entry name" value="Fucose-specific lectin"/>
    <property type="match status" value="1"/>
</dbReference>
<evidence type="ECO:0000313" key="2">
    <source>
        <dbReference type="Proteomes" id="UP000028545"/>
    </source>
</evidence>
<dbReference type="SUPFAM" id="SSF89372">
    <property type="entry name" value="Fucose-specific lectin"/>
    <property type="match status" value="1"/>
</dbReference>
<proteinExistence type="predicted"/>
<comment type="caution">
    <text evidence="1">The sequence shown here is derived from an EMBL/GenBank/DDBJ whole genome shotgun (WGS) entry which is preliminary data.</text>
</comment>
<keyword evidence="2" id="KW-1185">Reference proteome</keyword>
<name>A0A084GF77_PSEDA</name>
<reference evidence="1 2" key="1">
    <citation type="journal article" date="2014" name="Genome Announc.">
        <title>Draft genome sequence of the pathogenic fungus Scedosporium apiospermum.</title>
        <authorList>
            <person name="Vandeputte P."/>
            <person name="Ghamrawi S."/>
            <person name="Rechenmann M."/>
            <person name="Iltis A."/>
            <person name="Giraud S."/>
            <person name="Fleury M."/>
            <person name="Thornton C."/>
            <person name="Delhaes L."/>
            <person name="Meyer W."/>
            <person name="Papon N."/>
            <person name="Bouchara J.P."/>
        </authorList>
    </citation>
    <scope>NUCLEOTIDE SEQUENCE [LARGE SCALE GENOMIC DNA]</scope>
    <source>
        <strain evidence="1 2">IHEM 14462</strain>
    </source>
</reference>
<sequence>MNEAQRLATRLSAPGDAASENSNSFYLLTVVSDGEGGYDLVEQYKTDLDLISETLVASDVPEDTPVAYLVETDENRIVFYVDKPGYLKASTYNPDPHAEAAWEADEALGEIGSMGVHRGGKISACFTEDGLLVFFPSPGGSVECIEQKGGKWSPRGPLPPSIPIDSPHYPLVVDDKLHFFYVSKHGSLDYLTREVGGDSWQENVFYGATLGKAVSRFAVGHDREKQTFTAYVLTGGVLVSIDADGNRHDLVKEAGAGKFTPVGSAERCYHIHIHGDIVIRGSQNSFNMGGGSIEKGSRRRIHRRRYY</sequence>
<dbReference type="KEGG" id="sapo:SAPIO_CDS1388"/>
<evidence type="ECO:0000313" key="1">
    <source>
        <dbReference type="EMBL" id="KEZ45989.1"/>
    </source>
</evidence>
<dbReference type="Proteomes" id="UP000028545">
    <property type="component" value="Unassembled WGS sequence"/>
</dbReference>
<dbReference type="VEuPathDB" id="FungiDB:SAPIO_CDS1388"/>
<evidence type="ECO:0008006" key="3">
    <source>
        <dbReference type="Google" id="ProtNLM"/>
    </source>
</evidence>
<dbReference type="OMA" id="AHTSEEC"/>
<dbReference type="RefSeq" id="XP_016645788.1">
    <property type="nucleotide sequence ID" value="XM_016784672.1"/>
</dbReference>
<dbReference type="OrthoDB" id="5367135at2759"/>
<organism evidence="1 2">
    <name type="scientific">Pseudallescheria apiosperma</name>
    <name type="common">Scedosporium apiospermum</name>
    <dbReference type="NCBI Taxonomy" id="563466"/>
    <lineage>
        <taxon>Eukaryota</taxon>
        <taxon>Fungi</taxon>
        <taxon>Dikarya</taxon>
        <taxon>Ascomycota</taxon>
        <taxon>Pezizomycotina</taxon>
        <taxon>Sordariomycetes</taxon>
        <taxon>Hypocreomycetidae</taxon>
        <taxon>Microascales</taxon>
        <taxon>Microascaceae</taxon>
        <taxon>Scedosporium</taxon>
    </lineage>
</organism>
<accession>A0A084GF77</accession>
<dbReference type="AlphaFoldDB" id="A0A084GF77"/>
<dbReference type="HOGENOM" id="CLU_086397_0_0_1"/>
<gene>
    <name evidence="1" type="ORF">SAPIO_CDS1388</name>
</gene>
<dbReference type="GeneID" id="27720460"/>
<protein>
    <recommendedName>
        <fullName evidence="3">Fucose-specific lectin</fullName>
    </recommendedName>
</protein>